<organism evidence="1 2">
    <name type="scientific">Anaeromonas frigoriresistens</name>
    <dbReference type="NCBI Taxonomy" id="2683708"/>
    <lineage>
        <taxon>Bacteria</taxon>
        <taxon>Bacillati</taxon>
        <taxon>Bacillota</taxon>
        <taxon>Tissierellia</taxon>
        <taxon>Tissierellales</taxon>
        <taxon>Thermohalobacteraceae</taxon>
        <taxon>Anaeromonas</taxon>
    </lineage>
</organism>
<comment type="caution">
    <text evidence="1">The sequence shown here is derived from an EMBL/GenBank/DDBJ whole genome shotgun (WGS) entry which is preliminary data.</text>
</comment>
<dbReference type="EMBL" id="WSFT01000004">
    <property type="protein sequence ID" value="MBS4536837.1"/>
    <property type="molecule type" value="Genomic_DNA"/>
</dbReference>
<reference evidence="1" key="1">
    <citation type="submission" date="2019-12" db="EMBL/GenBank/DDBJ databases">
        <title>Clostridiaceae gen. nov. sp. nov., isolated from sediment in Xinjiang, China.</title>
        <authorList>
            <person name="Zhang R."/>
        </authorList>
    </citation>
    <scope>NUCLEOTIDE SEQUENCE</scope>
    <source>
        <strain evidence="1">D2Q-11</strain>
    </source>
</reference>
<dbReference type="Pfam" id="PF14595">
    <property type="entry name" value="Thioredoxin_9"/>
    <property type="match status" value="1"/>
</dbReference>
<dbReference type="InterPro" id="IPR036249">
    <property type="entry name" value="Thioredoxin-like_sf"/>
</dbReference>
<dbReference type="Gene3D" id="3.40.30.10">
    <property type="entry name" value="Glutaredoxin"/>
    <property type="match status" value="1"/>
</dbReference>
<dbReference type="Proteomes" id="UP000724672">
    <property type="component" value="Unassembled WGS sequence"/>
</dbReference>
<proteinExistence type="predicted"/>
<evidence type="ECO:0000313" key="1">
    <source>
        <dbReference type="EMBL" id="MBS4536837.1"/>
    </source>
</evidence>
<evidence type="ECO:0000313" key="2">
    <source>
        <dbReference type="Proteomes" id="UP000724672"/>
    </source>
</evidence>
<name>A0A942UYK0_9FIRM</name>
<gene>
    <name evidence="1" type="ORF">GOQ27_00085</name>
</gene>
<keyword evidence="2" id="KW-1185">Reference proteome</keyword>
<sequence length="167" mass="19489">MSLFEIFNDGISFEEFVNNDGDTYKEKTIEIYKSIEFSEELINRIKNINKKINILACAEIWCPDCMINVPVLRKMKDYNENIDIAIVPKEGYEEVFKKHSVAGGIRIPTFVIYDEEFNELGSFVEYPKEIKNIVNSGNQPKIIVAKRKYRKGEYAEETLKDILNIIY</sequence>
<dbReference type="CDD" id="cd01659">
    <property type="entry name" value="TRX_superfamily"/>
    <property type="match status" value="1"/>
</dbReference>
<accession>A0A942UYK0</accession>
<dbReference type="RefSeq" id="WP_203364770.1">
    <property type="nucleotide sequence ID" value="NZ_WSFT01000004.1"/>
</dbReference>
<dbReference type="AlphaFoldDB" id="A0A942UYK0"/>
<protein>
    <submittedName>
        <fullName evidence="1">Thioredoxin family protein</fullName>
    </submittedName>
</protein>
<dbReference type="SUPFAM" id="SSF52833">
    <property type="entry name" value="Thioredoxin-like"/>
    <property type="match status" value="1"/>
</dbReference>